<dbReference type="Gene3D" id="2.30.130.30">
    <property type="entry name" value="Hypothetical protein"/>
    <property type="match status" value="1"/>
</dbReference>
<gene>
    <name evidence="1" type="ORF">SAMN05216548_114102</name>
</gene>
<evidence type="ECO:0000313" key="2">
    <source>
        <dbReference type="Proteomes" id="UP000199647"/>
    </source>
</evidence>
<dbReference type="CDD" id="cd06554">
    <property type="entry name" value="ASCH_ASC-1_like"/>
    <property type="match status" value="1"/>
</dbReference>
<keyword evidence="2" id="KW-1185">Reference proteome</keyword>
<proteinExistence type="predicted"/>
<dbReference type="InterPro" id="IPR015947">
    <property type="entry name" value="PUA-like_sf"/>
</dbReference>
<accession>A0A1H9MYJ7</accession>
<dbReference type="SUPFAM" id="SSF88697">
    <property type="entry name" value="PUA domain-like"/>
    <property type="match status" value="1"/>
</dbReference>
<dbReference type="EMBL" id="FOFG01000014">
    <property type="protein sequence ID" value="SER28549.1"/>
    <property type="molecule type" value="Genomic_DNA"/>
</dbReference>
<organism evidence="1 2">
    <name type="scientific">Faunimonas pinastri</name>
    <dbReference type="NCBI Taxonomy" id="1855383"/>
    <lineage>
        <taxon>Bacteria</taxon>
        <taxon>Pseudomonadati</taxon>
        <taxon>Pseudomonadota</taxon>
        <taxon>Alphaproteobacteria</taxon>
        <taxon>Hyphomicrobiales</taxon>
        <taxon>Afifellaceae</taxon>
        <taxon>Faunimonas</taxon>
    </lineage>
</organism>
<dbReference type="AlphaFoldDB" id="A0A1H9MYJ7"/>
<reference evidence="1 2" key="1">
    <citation type="submission" date="2016-10" db="EMBL/GenBank/DDBJ databases">
        <authorList>
            <person name="de Groot N.N."/>
        </authorList>
    </citation>
    <scope>NUCLEOTIDE SEQUENCE [LARGE SCALE GENOMIC DNA]</scope>
    <source>
        <strain evidence="1 2">A52C2</strain>
    </source>
</reference>
<sequence length="167" mass="18965">MKVISIWQPWASLIVQGHKFIETRGWPAPKSLIGQTIGIAATKQIKHEQRAAMSDPDFARFYRETEMPDLDSLPHGCVLGTVLLHSSDPITDEDLEDLTDEELAFGWYTPGRYAWRLRQPKPFARPIPAMGKQGVWDWSHPDGEAQAENPLHTLPKRTVTGRHLYVV</sequence>
<dbReference type="Proteomes" id="UP000199647">
    <property type="component" value="Unassembled WGS sequence"/>
</dbReference>
<protein>
    <submittedName>
        <fullName evidence="1">ASCH domain-containing protein</fullName>
    </submittedName>
</protein>
<evidence type="ECO:0000313" key="1">
    <source>
        <dbReference type="EMBL" id="SER28549.1"/>
    </source>
</evidence>
<name>A0A1H9MYJ7_9HYPH</name>
<dbReference type="STRING" id="1855383.SAMN05216548_114102"/>